<dbReference type="Proteomes" id="UP000054279">
    <property type="component" value="Unassembled WGS sequence"/>
</dbReference>
<evidence type="ECO:0000256" key="1">
    <source>
        <dbReference type="SAM" id="MobiDB-lite"/>
    </source>
</evidence>
<proteinExistence type="predicted"/>
<sequence>MSSAPISRDKISSPAAAYMPSNKTNDSTTRTTSFVSTQPRAETSMRMTTDPNEIEAQNKAMRLRGGCIPCPDGGCCFILPCCC</sequence>
<protein>
    <submittedName>
        <fullName evidence="2">Uncharacterized protein</fullName>
    </submittedName>
</protein>
<reference evidence="2 3" key="1">
    <citation type="submission" date="2014-06" db="EMBL/GenBank/DDBJ databases">
        <title>Evolutionary Origins and Diversification of the Mycorrhizal Mutualists.</title>
        <authorList>
            <consortium name="DOE Joint Genome Institute"/>
            <consortium name="Mycorrhizal Genomics Consortium"/>
            <person name="Kohler A."/>
            <person name="Kuo A."/>
            <person name="Nagy L.G."/>
            <person name="Floudas D."/>
            <person name="Copeland A."/>
            <person name="Barry K.W."/>
            <person name="Cichocki N."/>
            <person name="Veneault-Fourrey C."/>
            <person name="LaButti K."/>
            <person name="Lindquist E.A."/>
            <person name="Lipzen A."/>
            <person name="Lundell T."/>
            <person name="Morin E."/>
            <person name="Murat C."/>
            <person name="Riley R."/>
            <person name="Ohm R."/>
            <person name="Sun H."/>
            <person name="Tunlid A."/>
            <person name="Henrissat B."/>
            <person name="Grigoriev I.V."/>
            <person name="Hibbett D.S."/>
            <person name="Martin F."/>
        </authorList>
    </citation>
    <scope>NUCLEOTIDE SEQUENCE [LARGE SCALE GENOMIC DNA]</scope>
    <source>
        <strain evidence="2 3">SS14</strain>
    </source>
</reference>
<dbReference type="HOGENOM" id="CLU_193990_0_0_1"/>
<evidence type="ECO:0000313" key="3">
    <source>
        <dbReference type="Proteomes" id="UP000054279"/>
    </source>
</evidence>
<organism evidence="2 3">
    <name type="scientific">Sphaerobolus stellatus (strain SS14)</name>
    <dbReference type="NCBI Taxonomy" id="990650"/>
    <lineage>
        <taxon>Eukaryota</taxon>
        <taxon>Fungi</taxon>
        <taxon>Dikarya</taxon>
        <taxon>Basidiomycota</taxon>
        <taxon>Agaricomycotina</taxon>
        <taxon>Agaricomycetes</taxon>
        <taxon>Phallomycetidae</taxon>
        <taxon>Geastrales</taxon>
        <taxon>Sphaerobolaceae</taxon>
        <taxon>Sphaerobolus</taxon>
    </lineage>
</organism>
<dbReference type="EMBL" id="KN837172">
    <property type="protein sequence ID" value="KIJ37085.1"/>
    <property type="molecule type" value="Genomic_DNA"/>
</dbReference>
<name>A0A0C9VHQ9_SPHS4</name>
<keyword evidence="3" id="KW-1185">Reference proteome</keyword>
<evidence type="ECO:0000313" key="2">
    <source>
        <dbReference type="EMBL" id="KIJ37085.1"/>
    </source>
</evidence>
<accession>A0A0C9VHQ9</accession>
<dbReference type="AlphaFoldDB" id="A0A0C9VHQ9"/>
<feature type="compositionally biased region" description="Polar residues" evidence="1">
    <location>
        <begin position="21"/>
        <end position="47"/>
    </location>
</feature>
<gene>
    <name evidence="2" type="ORF">M422DRAFT_33941</name>
</gene>
<feature type="region of interest" description="Disordered" evidence="1">
    <location>
        <begin position="1"/>
        <end position="47"/>
    </location>
</feature>